<evidence type="ECO:0000313" key="3">
    <source>
        <dbReference type="Proteomes" id="UP000075755"/>
    </source>
</evidence>
<name>A0AAC8YM24_AMIAI</name>
<organism evidence="1 3">
    <name type="scientific">Aminobacter aminovorans</name>
    <name type="common">Chelatobacter heintzii</name>
    <dbReference type="NCBI Taxonomy" id="83263"/>
    <lineage>
        <taxon>Bacteria</taxon>
        <taxon>Pseudomonadati</taxon>
        <taxon>Pseudomonadota</taxon>
        <taxon>Alphaproteobacteria</taxon>
        <taxon>Hyphomicrobiales</taxon>
        <taxon>Phyllobacteriaceae</taxon>
        <taxon>Aminobacter</taxon>
    </lineage>
</organism>
<dbReference type="Proteomes" id="UP000075755">
    <property type="component" value="Chromosome"/>
</dbReference>
<proteinExistence type="predicted"/>
<evidence type="ECO:0000313" key="2">
    <source>
        <dbReference type="EMBL" id="MBB3706451.1"/>
    </source>
</evidence>
<gene>
    <name evidence="1" type="ORF">AA2016_1681</name>
    <name evidence="2" type="ORF">FHS67_002773</name>
</gene>
<dbReference type="EMBL" id="JACICB010000009">
    <property type="protein sequence ID" value="MBB3706451.1"/>
    <property type="molecule type" value="Genomic_DNA"/>
</dbReference>
<evidence type="ECO:0000313" key="4">
    <source>
        <dbReference type="Proteomes" id="UP000577697"/>
    </source>
</evidence>
<reference evidence="1 3" key="1">
    <citation type="submission" date="2016-03" db="EMBL/GenBank/DDBJ databases">
        <title>Complete genome of Aminobacter aminovorans KCTC 2477.</title>
        <authorList>
            <person name="Kim K.M."/>
        </authorList>
    </citation>
    <scope>NUCLEOTIDE SEQUENCE [LARGE SCALE GENOMIC DNA]</scope>
    <source>
        <strain evidence="1 3">KCTC 2477</strain>
    </source>
</reference>
<evidence type="ECO:0000313" key="1">
    <source>
        <dbReference type="EMBL" id="AMS40613.1"/>
    </source>
</evidence>
<protein>
    <submittedName>
        <fullName evidence="1">Uncharacterized protein</fullName>
    </submittedName>
</protein>
<dbReference type="AlphaFoldDB" id="A0AAC8YM24"/>
<accession>A0AAC8YM24</accession>
<dbReference type="Proteomes" id="UP000577697">
    <property type="component" value="Unassembled WGS sequence"/>
</dbReference>
<reference evidence="2 4" key="2">
    <citation type="submission" date="2020-08" db="EMBL/GenBank/DDBJ databases">
        <title>Genomic Encyclopedia of Type Strains, Phase IV (KMG-IV): sequencing the most valuable type-strain genomes for metagenomic binning, comparative biology and taxonomic classification.</title>
        <authorList>
            <person name="Goeker M."/>
        </authorList>
    </citation>
    <scope>NUCLEOTIDE SEQUENCE [LARGE SCALE GENOMIC DNA]</scope>
    <source>
        <strain evidence="2 4">DSM 10368</strain>
    </source>
</reference>
<dbReference type="KEGG" id="aak:AA2016_1681"/>
<keyword evidence="4" id="KW-1185">Reference proteome</keyword>
<sequence>MAGSPKRHGFSPALKPPSLARVFPKLGVDRRRVRGFHNPSAAPPASL</sequence>
<dbReference type="EMBL" id="CP015005">
    <property type="protein sequence ID" value="AMS40613.1"/>
    <property type="molecule type" value="Genomic_DNA"/>
</dbReference>